<dbReference type="PROSITE" id="PS01009">
    <property type="entry name" value="CRISP_1"/>
    <property type="match status" value="1"/>
</dbReference>
<dbReference type="SUPFAM" id="SSF55797">
    <property type="entry name" value="PR-1-like"/>
    <property type="match status" value="1"/>
</dbReference>
<accession>A0A7R9A1A6</accession>
<dbReference type="GO" id="GO:0005576">
    <property type="term" value="C:extracellular region"/>
    <property type="evidence" value="ECO:0007669"/>
    <property type="project" value="InterPro"/>
</dbReference>
<dbReference type="Gene3D" id="3.40.33.10">
    <property type="entry name" value="CAP"/>
    <property type="match status" value="1"/>
</dbReference>
<organism evidence="1">
    <name type="scientific">Cyprideis torosa</name>
    <dbReference type="NCBI Taxonomy" id="163714"/>
    <lineage>
        <taxon>Eukaryota</taxon>
        <taxon>Metazoa</taxon>
        <taxon>Ecdysozoa</taxon>
        <taxon>Arthropoda</taxon>
        <taxon>Crustacea</taxon>
        <taxon>Oligostraca</taxon>
        <taxon>Ostracoda</taxon>
        <taxon>Podocopa</taxon>
        <taxon>Podocopida</taxon>
        <taxon>Cytherocopina</taxon>
        <taxon>Cytheroidea</taxon>
        <taxon>Cytherideidae</taxon>
        <taxon>Cyprideis</taxon>
    </lineage>
</organism>
<dbReference type="InterPro" id="IPR018244">
    <property type="entry name" value="Allrgn_V5/Tpx1_CS"/>
</dbReference>
<dbReference type="InterPro" id="IPR001283">
    <property type="entry name" value="CRISP-related"/>
</dbReference>
<reference evidence="1" key="1">
    <citation type="submission" date="2020-11" db="EMBL/GenBank/DDBJ databases">
        <authorList>
            <person name="Tran Van P."/>
        </authorList>
    </citation>
    <scope>NUCLEOTIDE SEQUENCE</scope>
</reference>
<dbReference type="InterPro" id="IPR014044">
    <property type="entry name" value="CAP_dom"/>
</dbReference>
<evidence type="ECO:0000313" key="1">
    <source>
        <dbReference type="EMBL" id="CAD7239500.1"/>
    </source>
</evidence>
<dbReference type="InterPro" id="IPR035940">
    <property type="entry name" value="CAP_sf"/>
</dbReference>
<protein>
    <submittedName>
        <fullName evidence="1">Uncharacterized protein</fullName>
    </submittedName>
</protein>
<dbReference type="SMART" id="SM00198">
    <property type="entry name" value="SCP"/>
    <property type="match status" value="1"/>
</dbReference>
<dbReference type="AlphaFoldDB" id="A0A7R9A1A6"/>
<dbReference type="Pfam" id="PF00188">
    <property type="entry name" value="CAP"/>
    <property type="match status" value="1"/>
</dbReference>
<name>A0A7R9A1A6_9CRUS</name>
<proteinExistence type="predicted"/>
<dbReference type="PANTHER" id="PTHR10334">
    <property type="entry name" value="CYSTEINE-RICH SECRETORY PROTEIN-RELATED"/>
    <property type="match status" value="1"/>
</dbReference>
<feature type="non-terminal residue" evidence="1">
    <location>
        <position position="127"/>
    </location>
</feature>
<dbReference type="OrthoDB" id="337038at2759"/>
<dbReference type="PRINTS" id="PR00837">
    <property type="entry name" value="V5TPXLIKE"/>
</dbReference>
<sequence>MQHRSHAGKNPRQYGENLFWASPLSWSDGRVEPQQISAAEVANEWAIEAQHYDYGSNSCRPGEQCGHYTQMVWRDTRQVGCAMTLCPDQGQIWVSQLEMLSVIERRLQTSDIEALKKKVGSLSDKVP</sequence>
<gene>
    <name evidence="1" type="ORF">CTOB1V02_LOCUS17315</name>
</gene>
<dbReference type="EMBL" id="OB728600">
    <property type="protein sequence ID" value="CAD7239500.1"/>
    <property type="molecule type" value="Genomic_DNA"/>
</dbReference>